<proteinExistence type="predicted"/>
<sequence length="1352" mass="152967">MSIAKSRRTSALRCDLLGAFCGREPVGVRGVDGDVETAGMPIAEHFKRGFKSIKGSFVDRSGHLEEHPRAVASLIATIPVILPVENGDRSGLQDVKEAARKQGQISDDGQAGSSIASLTTKSEHSHLSSENNFWFQASERLKSDDPVLYQQYSRIIQQEGGKSDENSIEEISISLAKTATLLEVCENSLKAMNSPSGRADKVLEKTIKIVGLAKDFVGSIVSVEPHAAVAWAGVCLFLPVRSSNLISNGSRAFLHLYTKILKFQAEVVCQLGRSKVGAYFRKVFKTEQWEMMHQEVLCKEEQCWSLAQAIDNDRCSKFTEELAMKLTELYDIGYELLEATKETRQAVNKLERTFEQHERSKEETECLQVFRSANLYELQQRRNPDRVPGTCEWLLKSHQFTDWRDKKRTGLLWISADPGCGKSVLSKALYQERLVSHSPDTVICYFFFKDLSPEQCSVTKAVAALLHQIFLAKGSLLKYAMAKWKTNGSELCNLHDSMWDILEDIAADKNAGDIVCIIDAFDECESKHGIGHLFIERMHKLVLKPECYVKFVVTSRPYIQIERMFKKLDHEFPVIHMAGEMESENISQEINLVIKHEVSRLEVDETVKGHIENRLQEMKHRTYLWLYLIMDVIRQRIESSGNARKIDESLQTLPETVEKVYEEILNKSPYRSETEKLLHIIVGAERPLSTDEINVAMNIELRYDGTQGFNDIPLEKRELYPGMLRNLCGLFVQIVDSKVYLIHQTAKEFLVATGSDPKMPDTWRHCLEPEETQKFLAQVCISYLYLKDFNTWETFCGSPYDRSILKIIYMPKKRELSTLLEYSATNWVTHYSSVRRTTWLRINRRLFRGYNRFPFKAETHLAGPLLEDLTPLMIFSVYNLYAAAKYMISASYFRKQDLNLCTYENLSALYLAVMHRNFDMVKLLVQNGADVNSPWNVGRTRPLYRAACLGHLDITLFLLDNNAHDVIKDSALGIAISHKESKIADLLLKRMRLPPEKGYLEEVLLLAVRYNHTYVDILLSYGADPCYPVLGQLLISQSALGATVGYRSGVDSGPMGVIFKKLLQNTGILSARVITEFLMGAASSPKDIQITDYADLTRLFLEHPRESGVTFQKAQSPIVICALYANLEILQILLDTFDDSSRHRAIIRYYNKKDVQPWDCISRSLWVWGGHDGRDYWDYSSFGLSLPAPLYAGIMSRNLNVVLLLMDYGADINMTTKLGTPLFYAAALSVNKIVEFLISKGAQVMPYDSEGNEEPSPLVIAASKGNIEIVKMLLEFGAEVDHGSAWTYSILASESGNRFYPSAIEAAEMEGHEEVATLLREHKARNSVPFVGVPEDGMKLGRVEELEDDVAG</sequence>
<dbReference type="SMART" id="SM00248">
    <property type="entry name" value="ANK"/>
    <property type="match status" value="9"/>
</dbReference>
<evidence type="ECO:0000256" key="1">
    <source>
        <dbReference type="ARBA" id="ARBA00022737"/>
    </source>
</evidence>
<reference evidence="9 10" key="1">
    <citation type="submission" date="2019-06" db="EMBL/GenBank/DDBJ databases">
        <title>Genome Sequence of the Brown Rot Fungal Pathogen Monilinia fructicola.</title>
        <authorList>
            <person name="De Miccolis Angelini R.M."/>
            <person name="Landi L."/>
            <person name="Abate D."/>
            <person name="Pollastro S."/>
            <person name="Romanazzi G."/>
            <person name="Faretra F."/>
        </authorList>
    </citation>
    <scope>NUCLEOTIDE SEQUENCE [LARGE SCALE GENOMIC DNA]</scope>
    <source>
        <strain evidence="9 10">Mfrc123</strain>
    </source>
</reference>
<dbReference type="Pfam" id="PF12796">
    <property type="entry name" value="Ank_2"/>
    <property type="match status" value="2"/>
</dbReference>
<dbReference type="InterPro" id="IPR055497">
    <property type="entry name" value="DUF7069"/>
</dbReference>
<feature type="compositionally biased region" description="Polar residues" evidence="4">
    <location>
        <begin position="103"/>
        <end position="120"/>
    </location>
</feature>
<dbReference type="InterPro" id="IPR054471">
    <property type="entry name" value="GPIID_WHD"/>
</dbReference>
<feature type="domain" description="GPI inositol-deacylase winged helix" evidence="6">
    <location>
        <begin position="663"/>
        <end position="754"/>
    </location>
</feature>
<feature type="domain" description="DUF7069" evidence="7">
    <location>
        <begin position="586"/>
        <end position="633"/>
    </location>
</feature>
<dbReference type="PROSITE" id="PS50088">
    <property type="entry name" value="ANK_REPEAT"/>
    <property type="match status" value="3"/>
</dbReference>
<dbReference type="EMBL" id="VICG01000013">
    <property type="protein sequence ID" value="KAA8565832.1"/>
    <property type="molecule type" value="Genomic_DNA"/>
</dbReference>
<feature type="coiled-coil region" evidence="3">
    <location>
        <begin position="340"/>
        <end position="367"/>
    </location>
</feature>
<dbReference type="InterPro" id="IPR002110">
    <property type="entry name" value="Ankyrin_rpt"/>
</dbReference>
<feature type="repeat" description="ANK" evidence="2">
    <location>
        <begin position="904"/>
        <end position="936"/>
    </location>
</feature>
<evidence type="ECO:0000256" key="2">
    <source>
        <dbReference type="PROSITE-ProRule" id="PRU00023"/>
    </source>
</evidence>
<dbReference type="VEuPathDB" id="FungiDB:MFRU_006g03630"/>
<organism evidence="9 10">
    <name type="scientific">Monilinia fructicola</name>
    <name type="common">Brown rot fungus</name>
    <name type="synonym">Ciboria fructicola</name>
    <dbReference type="NCBI Taxonomy" id="38448"/>
    <lineage>
        <taxon>Eukaryota</taxon>
        <taxon>Fungi</taxon>
        <taxon>Dikarya</taxon>
        <taxon>Ascomycota</taxon>
        <taxon>Pezizomycotina</taxon>
        <taxon>Leotiomycetes</taxon>
        <taxon>Helotiales</taxon>
        <taxon>Sclerotiniaceae</taxon>
        <taxon>Monilinia</taxon>
    </lineage>
</organism>
<gene>
    <name evidence="9" type="ORF">EYC84_009652</name>
</gene>
<evidence type="ECO:0000256" key="4">
    <source>
        <dbReference type="SAM" id="MobiDB-lite"/>
    </source>
</evidence>
<dbReference type="Gene3D" id="1.25.40.20">
    <property type="entry name" value="Ankyrin repeat-containing domain"/>
    <property type="match status" value="2"/>
</dbReference>
<protein>
    <recommendedName>
        <fullName evidence="11">NWD NACHT-NTPase N-terminal domain-containing protein</fullName>
    </recommendedName>
</protein>
<dbReference type="InterPro" id="IPR056884">
    <property type="entry name" value="NPHP3-like_N"/>
</dbReference>
<comment type="caution">
    <text evidence="9">The sequence shown here is derived from an EMBL/GenBank/DDBJ whole genome shotgun (WGS) entry which is preliminary data.</text>
</comment>
<feature type="domain" description="Nephrocystin 3-like N-terminal" evidence="8">
    <location>
        <begin position="389"/>
        <end position="556"/>
    </location>
</feature>
<dbReference type="SUPFAM" id="SSF48403">
    <property type="entry name" value="Ankyrin repeat"/>
    <property type="match status" value="2"/>
</dbReference>
<feature type="repeat" description="ANK" evidence="2">
    <location>
        <begin position="1185"/>
        <end position="1217"/>
    </location>
</feature>
<evidence type="ECO:0000256" key="3">
    <source>
        <dbReference type="SAM" id="Coils"/>
    </source>
</evidence>
<evidence type="ECO:0000259" key="7">
    <source>
        <dbReference type="Pfam" id="PF23239"/>
    </source>
</evidence>
<evidence type="ECO:0000313" key="10">
    <source>
        <dbReference type="Proteomes" id="UP000322873"/>
    </source>
</evidence>
<keyword evidence="3" id="KW-0175">Coiled coil</keyword>
<evidence type="ECO:0000313" key="9">
    <source>
        <dbReference type="EMBL" id="KAA8565832.1"/>
    </source>
</evidence>
<dbReference type="Gene3D" id="3.40.50.300">
    <property type="entry name" value="P-loop containing nucleotide triphosphate hydrolases"/>
    <property type="match status" value="1"/>
</dbReference>
<feature type="domain" description="NWD NACHT-NTPase N-terminal" evidence="5">
    <location>
        <begin position="132"/>
        <end position="243"/>
    </location>
</feature>
<keyword evidence="10" id="KW-1185">Reference proteome</keyword>
<evidence type="ECO:0000259" key="6">
    <source>
        <dbReference type="Pfam" id="PF22939"/>
    </source>
</evidence>
<dbReference type="PANTHER" id="PTHR10039">
    <property type="entry name" value="AMELOGENIN"/>
    <property type="match status" value="1"/>
</dbReference>
<dbReference type="Proteomes" id="UP000322873">
    <property type="component" value="Unassembled WGS sequence"/>
</dbReference>
<dbReference type="PROSITE" id="PS50297">
    <property type="entry name" value="ANK_REP_REGION"/>
    <property type="match status" value="2"/>
</dbReference>
<evidence type="ECO:0008006" key="11">
    <source>
        <dbReference type="Google" id="ProtNLM"/>
    </source>
</evidence>
<dbReference type="InterPro" id="IPR027417">
    <property type="entry name" value="P-loop_NTPase"/>
</dbReference>
<dbReference type="Pfam" id="PF22939">
    <property type="entry name" value="WHD_GPIID"/>
    <property type="match status" value="1"/>
</dbReference>
<keyword evidence="1" id="KW-0677">Repeat</keyword>
<dbReference type="Pfam" id="PF17100">
    <property type="entry name" value="NACHT_N"/>
    <property type="match status" value="1"/>
</dbReference>
<evidence type="ECO:0000259" key="8">
    <source>
        <dbReference type="Pfam" id="PF24883"/>
    </source>
</evidence>
<dbReference type="InterPro" id="IPR031359">
    <property type="entry name" value="NACHT_N"/>
</dbReference>
<accession>A0A5M9JDC3</accession>
<keyword evidence="2" id="KW-0040">ANK repeat</keyword>
<dbReference type="Pfam" id="PF24883">
    <property type="entry name" value="NPHP3_N"/>
    <property type="match status" value="1"/>
</dbReference>
<evidence type="ECO:0000259" key="5">
    <source>
        <dbReference type="Pfam" id="PF17100"/>
    </source>
</evidence>
<name>A0A5M9JDC3_MONFR</name>
<feature type="region of interest" description="Disordered" evidence="4">
    <location>
        <begin position="96"/>
        <end position="123"/>
    </location>
</feature>
<dbReference type="InterPro" id="IPR036770">
    <property type="entry name" value="Ankyrin_rpt-contain_sf"/>
</dbReference>
<dbReference type="Pfam" id="PF23239">
    <property type="entry name" value="DUF7069"/>
    <property type="match status" value="1"/>
</dbReference>
<feature type="repeat" description="ANK" evidence="2">
    <location>
        <begin position="1253"/>
        <end position="1285"/>
    </location>
</feature>
<dbReference type="SUPFAM" id="SSF52540">
    <property type="entry name" value="P-loop containing nucleoside triphosphate hydrolases"/>
    <property type="match status" value="1"/>
</dbReference>